<keyword evidence="2" id="KW-1185">Reference proteome</keyword>
<proteinExistence type="predicted"/>
<gene>
    <name evidence="1" type="ORF">PG991_002987</name>
</gene>
<reference evidence="1 2" key="1">
    <citation type="submission" date="2023-01" db="EMBL/GenBank/DDBJ databases">
        <title>Analysis of 21 Apiospora genomes using comparative genomics revels a genus with tremendous synthesis potential of carbohydrate active enzymes and secondary metabolites.</title>
        <authorList>
            <person name="Sorensen T."/>
        </authorList>
    </citation>
    <scope>NUCLEOTIDE SEQUENCE [LARGE SCALE GENOMIC DNA]</scope>
    <source>
        <strain evidence="1 2">CBS 20057</strain>
    </source>
</reference>
<dbReference type="EMBL" id="JAQQWI010000006">
    <property type="protein sequence ID" value="KAK8033589.1"/>
    <property type="molecule type" value="Genomic_DNA"/>
</dbReference>
<evidence type="ECO:0000313" key="2">
    <source>
        <dbReference type="Proteomes" id="UP001396898"/>
    </source>
</evidence>
<dbReference type="Proteomes" id="UP001396898">
    <property type="component" value="Unassembled WGS sequence"/>
</dbReference>
<comment type="caution">
    <text evidence="1">The sequence shown here is derived from an EMBL/GenBank/DDBJ whole genome shotgun (WGS) entry which is preliminary data.</text>
</comment>
<evidence type="ECO:0000313" key="1">
    <source>
        <dbReference type="EMBL" id="KAK8033589.1"/>
    </source>
</evidence>
<organism evidence="1 2">
    <name type="scientific">Apiospora marii</name>
    <dbReference type="NCBI Taxonomy" id="335849"/>
    <lineage>
        <taxon>Eukaryota</taxon>
        <taxon>Fungi</taxon>
        <taxon>Dikarya</taxon>
        <taxon>Ascomycota</taxon>
        <taxon>Pezizomycotina</taxon>
        <taxon>Sordariomycetes</taxon>
        <taxon>Xylariomycetidae</taxon>
        <taxon>Amphisphaeriales</taxon>
        <taxon>Apiosporaceae</taxon>
        <taxon>Apiospora</taxon>
    </lineage>
</organism>
<protein>
    <submittedName>
        <fullName evidence="1">Uncharacterized protein</fullName>
    </submittedName>
</protein>
<accession>A0ABR1SIN1</accession>
<name>A0ABR1SIN1_9PEZI</name>
<sequence>MKGHTDNYLLTHARVDPSGCSNLTVHCQSWCQKHLEQKDALHKFYHTTDDRWECLKRSSGLRDTQDTVTKQAAITLLAVTLVARQAMTDWFYKGEPEDGHADHEWELSSHLKTTRNSLFGMKYGIIILIPELELREIIRKALIQIPSAEQKYQPECNPDRDLDREYLGQDQYQYHTADRQSCGSEQGCSDQYEGGTNPWSSLDDLQYIELLDMDQVSAHELSSIDCLYIADVHATDHTKVEW</sequence>